<protein>
    <recommendedName>
        <fullName evidence="1">Beta-lactamase-related domain-containing protein</fullName>
    </recommendedName>
</protein>
<dbReference type="PANTHER" id="PTHR43283:SF7">
    <property type="entry name" value="BETA-LACTAMASE-RELATED DOMAIN-CONTAINING PROTEIN"/>
    <property type="match status" value="1"/>
</dbReference>
<gene>
    <name evidence="2" type="ORF">LCGC14_0040650</name>
</gene>
<accession>A0A0F9VUZ6</accession>
<comment type="caution">
    <text evidence="2">The sequence shown here is derived from an EMBL/GenBank/DDBJ whole genome shotgun (WGS) entry which is preliminary data.</text>
</comment>
<dbReference type="Pfam" id="PF00144">
    <property type="entry name" value="Beta-lactamase"/>
    <property type="match status" value="1"/>
</dbReference>
<dbReference type="PANTHER" id="PTHR43283">
    <property type="entry name" value="BETA-LACTAMASE-RELATED"/>
    <property type="match status" value="1"/>
</dbReference>
<sequence length="357" mass="39758">MTVLPTLLTRTLRYVCHSVLIIGCLHSPAMAQNMDRASIIETLKLEQLGQQAGELPRIHSLLISHQGERIFEQYYAGRTANQPANMKSASKSVISALVGIAIDQGYISSIDEPVATFFPAFNHPQSPEQWQSLTIRHLLTMQAGLQSTSGRNYGRWVVSDDWVESALSRPFIAEPGSNMIYSTGSTHILSAILTTATGMSTREFAQQYLASPMGFRMAYWSQDPQGIFFGGNDMEITPRQMLAFGELYLNNGQYNDTQIVSTDWVERSHQSHAVSPRGQGRFYGYGWWLREMAGMLVPLAWGYGGQLIFVVEEYDLVIVATSDSTPGSGRSGHLRQLYAFMENNILARLQAENASAW</sequence>
<dbReference type="InterPro" id="IPR001466">
    <property type="entry name" value="Beta-lactam-related"/>
</dbReference>
<evidence type="ECO:0000259" key="1">
    <source>
        <dbReference type="Pfam" id="PF00144"/>
    </source>
</evidence>
<dbReference type="InterPro" id="IPR050789">
    <property type="entry name" value="Diverse_Enzym_Activities"/>
</dbReference>
<dbReference type="SUPFAM" id="SSF56601">
    <property type="entry name" value="beta-lactamase/transpeptidase-like"/>
    <property type="match status" value="1"/>
</dbReference>
<dbReference type="AlphaFoldDB" id="A0A0F9VUZ6"/>
<organism evidence="2">
    <name type="scientific">marine sediment metagenome</name>
    <dbReference type="NCBI Taxonomy" id="412755"/>
    <lineage>
        <taxon>unclassified sequences</taxon>
        <taxon>metagenomes</taxon>
        <taxon>ecological metagenomes</taxon>
    </lineage>
</organism>
<dbReference type="Gene3D" id="3.40.710.10">
    <property type="entry name" value="DD-peptidase/beta-lactamase superfamily"/>
    <property type="match status" value="1"/>
</dbReference>
<dbReference type="EMBL" id="LAZR01000008">
    <property type="protein sequence ID" value="KKO08946.1"/>
    <property type="molecule type" value="Genomic_DNA"/>
</dbReference>
<reference evidence="2" key="1">
    <citation type="journal article" date="2015" name="Nature">
        <title>Complex archaea that bridge the gap between prokaryotes and eukaryotes.</title>
        <authorList>
            <person name="Spang A."/>
            <person name="Saw J.H."/>
            <person name="Jorgensen S.L."/>
            <person name="Zaremba-Niedzwiedzka K."/>
            <person name="Martijn J."/>
            <person name="Lind A.E."/>
            <person name="van Eijk R."/>
            <person name="Schleper C."/>
            <person name="Guy L."/>
            <person name="Ettema T.J."/>
        </authorList>
    </citation>
    <scope>NUCLEOTIDE SEQUENCE</scope>
</reference>
<name>A0A0F9VUZ6_9ZZZZ</name>
<dbReference type="InterPro" id="IPR012338">
    <property type="entry name" value="Beta-lactam/transpept-like"/>
</dbReference>
<evidence type="ECO:0000313" key="2">
    <source>
        <dbReference type="EMBL" id="KKO08946.1"/>
    </source>
</evidence>
<feature type="domain" description="Beta-lactamase-related" evidence="1">
    <location>
        <begin position="60"/>
        <end position="328"/>
    </location>
</feature>
<proteinExistence type="predicted"/>